<feature type="compositionally biased region" description="Basic and acidic residues" evidence="1">
    <location>
        <begin position="1"/>
        <end position="11"/>
    </location>
</feature>
<sequence length="114" mass="12923">MTNKRDNKTAGDLKITPAPQPKLGKGQKTKNSREPRNRKRQNNTTWTTNKKQKIRPNVQSIRKNTSNPTKSNEPYQQSVSRKKNNKKSPTASLTLDIMSLKNPVSPKRDIGAKN</sequence>
<evidence type="ECO:0000313" key="2">
    <source>
        <dbReference type="EMBL" id="EUD64098.1"/>
    </source>
</evidence>
<evidence type="ECO:0000313" key="3">
    <source>
        <dbReference type="Proteomes" id="UP000030640"/>
    </source>
</evidence>
<name>W6ZXS2_9APIC</name>
<accession>W6ZXS2</accession>
<protein>
    <submittedName>
        <fullName evidence="2">Uncharacterized protein</fullName>
    </submittedName>
</protein>
<proteinExistence type="predicted"/>
<dbReference type="RefSeq" id="XP_008819318.1">
    <property type="nucleotide sequence ID" value="XM_008821096.1"/>
</dbReference>
<dbReference type="AlphaFoldDB" id="W6ZXS2"/>
<dbReference type="GeneID" id="20040799"/>
<evidence type="ECO:0000256" key="1">
    <source>
        <dbReference type="SAM" id="MobiDB-lite"/>
    </source>
</evidence>
<dbReference type="VEuPathDB" id="PlasmoDB:C922_05525"/>
<feature type="region of interest" description="Disordered" evidence="1">
    <location>
        <begin position="1"/>
        <end position="114"/>
    </location>
</feature>
<feature type="compositionally biased region" description="Basic residues" evidence="1">
    <location>
        <begin position="25"/>
        <end position="41"/>
    </location>
</feature>
<gene>
    <name evidence="2" type="ORF">C922_05525</name>
</gene>
<dbReference type="EMBL" id="KI965547">
    <property type="protein sequence ID" value="EUD64098.1"/>
    <property type="molecule type" value="Genomic_DNA"/>
</dbReference>
<feature type="compositionally biased region" description="Polar residues" evidence="1">
    <location>
        <begin position="57"/>
        <end position="79"/>
    </location>
</feature>
<reference evidence="2 3" key="1">
    <citation type="submission" date="2013-02" db="EMBL/GenBank/DDBJ databases">
        <title>The Genome Sequence of Plasmodium inui San Antonio 1.</title>
        <authorList>
            <consortium name="The Broad Institute Genome Sequencing Platform"/>
            <consortium name="The Broad Institute Genome Sequencing Center for Infectious Disease"/>
            <person name="Neafsey D."/>
            <person name="Cheeseman I."/>
            <person name="Volkman S."/>
            <person name="Adams J."/>
            <person name="Walker B."/>
            <person name="Young S.K."/>
            <person name="Zeng Q."/>
            <person name="Gargeya S."/>
            <person name="Fitzgerald M."/>
            <person name="Haas B."/>
            <person name="Abouelleil A."/>
            <person name="Alvarado L."/>
            <person name="Arachchi H.M."/>
            <person name="Berlin A.M."/>
            <person name="Chapman S.B."/>
            <person name="Dewar J."/>
            <person name="Goldberg J."/>
            <person name="Griggs A."/>
            <person name="Gujja S."/>
            <person name="Hansen M."/>
            <person name="Howarth C."/>
            <person name="Imamovic A."/>
            <person name="Larimer J."/>
            <person name="McCowan C."/>
            <person name="Murphy C."/>
            <person name="Neiman D."/>
            <person name="Pearson M."/>
            <person name="Priest M."/>
            <person name="Roberts A."/>
            <person name="Saif S."/>
            <person name="Shea T."/>
            <person name="Sisk P."/>
            <person name="Sykes S."/>
            <person name="Wortman J."/>
            <person name="Nusbaum C."/>
            <person name="Birren B."/>
        </authorList>
    </citation>
    <scope>NUCLEOTIDE SEQUENCE [LARGE SCALE GENOMIC DNA]</scope>
    <source>
        <strain evidence="2 3">San Antonio 1</strain>
    </source>
</reference>
<dbReference type="Proteomes" id="UP000030640">
    <property type="component" value="Unassembled WGS sequence"/>
</dbReference>
<organism evidence="2 3">
    <name type="scientific">Plasmodium inui San Antonio 1</name>
    <dbReference type="NCBI Taxonomy" id="1237626"/>
    <lineage>
        <taxon>Eukaryota</taxon>
        <taxon>Sar</taxon>
        <taxon>Alveolata</taxon>
        <taxon>Apicomplexa</taxon>
        <taxon>Aconoidasida</taxon>
        <taxon>Haemosporida</taxon>
        <taxon>Plasmodiidae</taxon>
        <taxon>Plasmodium</taxon>
        <taxon>Plasmodium (Plasmodium)</taxon>
    </lineage>
</organism>
<keyword evidence="3" id="KW-1185">Reference proteome</keyword>